<gene>
    <name evidence="9" type="ORF">PHLCEN_2v1940</name>
</gene>
<dbReference type="PANTHER" id="PTHR10984">
    <property type="entry name" value="ENDOPLASMIC RETICULUM-GOLGI INTERMEDIATE COMPARTMENT PROTEIN"/>
    <property type="match status" value="1"/>
</dbReference>
<comment type="caution">
    <text evidence="9">The sequence shown here is derived from an EMBL/GenBank/DDBJ whole genome shotgun (WGS) entry which is preliminary data.</text>
</comment>
<evidence type="ECO:0000256" key="4">
    <source>
        <dbReference type="ARBA" id="ARBA00023136"/>
    </source>
</evidence>
<dbReference type="GO" id="GO:0006888">
    <property type="term" value="P:endoplasmic reticulum to Golgi vesicle-mediated transport"/>
    <property type="evidence" value="ECO:0007669"/>
    <property type="project" value="TreeGrafter"/>
</dbReference>
<evidence type="ECO:0000313" key="10">
    <source>
        <dbReference type="Proteomes" id="UP000186601"/>
    </source>
</evidence>
<dbReference type="Pfam" id="PF13850">
    <property type="entry name" value="ERGIC_N"/>
    <property type="match status" value="1"/>
</dbReference>
<dbReference type="Proteomes" id="UP000186601">
    <property type="component" value="Unassembled WGS sequence"/>
</dbReference>
<dbReference type="Pfam" id="PF07970">
    <property type="entry name" value="COPIIcoated_ERV"/>
    <property type="match status" value="1"/>
</dbReference>
<feature type="transmembrane region" description="Helical" evidence="6">
    <location>
        <begin position="49"/>
        <end position="71"/>
    </location>
</feature>
<protein>
    <recommendedName>
        <fullName evidence="11">DUF1692-domain-containing protein</fullName>
    </recommendedName>
</protein>
<feature type="region of interest" description="Disordered" evidence="5">
    <location>
        <begin position="440"/>
        <end position="531"/>
    </location>
</feature>
<dbReference type="OrthoDB" id="5541786at2759"/>
<feature type="domain" description="Endoplasmic reticulum vesicle transporter C-terminal" evidence="7">
    <location>
        <begin position="165"/>
        <end position="323"/>
    </location>
</feature>
<feature type="compositionally biased region" description="Low complexity" evidence="5">
    <location>
        <begin position="405"/>
        <end position="424"/>
    </location>
</feature>
<comment type="subcellular location">
    <subcellularLocation>
        <location evidence="1">Membrane</location>
    </subcellularLocation>
</comment>
<evidence type="ECO:0008006" key="11">
    <source>
        <dbReference type="Google" id="ProtNLM"/>
    </source>
</evidence>
<dbReference type="GO" id="GO:0006890">
    <property type="term" value="P:retrograde vesicle-mediated transport, Golgi to endoplasmic reticulum"/>
    <property type="evidence" value="ECO:0007669"/>
    <property type="project" value="TreeGrafter"/>
</dbReference>
<dbReference type="PANTHER" id="PTHR10984:SF81">
    <property type="entry name" value="ER-DERIVED VESICLES PROTEIN ERV41"/>
    <property type="match status" value="1"/>
</dbReference>
<evidence type="ECO:0000259" key="7">
    <source>
        <dbReference type="Pfam" id="PF07970"/>
    </source>
</evidence>
<organism evidence="9 10">
    <name type="scientific">Hermanssonia centrifuga</name>
    <dbReference type="NCBI Taxonomy" id="98765"/>
    <lineage>
        <taxon>Eukaryota</taxon>
        <taxon>Fungi</taxon>
        <taxon>Dikarya</taxon>
        <taxon>Basidiomycota</taxon>
        <taxon>Agaricomycotina</taxon>
        <taxon>Agaricomycetes</taxon>
        <taxon>Polyporales</taxon>
        <taxon>Meruliaceae</taxon>
        <taxon>Hermanssonia</taxon>
    </lineage>
</organism>
<feature type="domain" description="Endoplasmic reticulum vesicle transporter N-terminal" evidence="8">
    <location>
        <begin position="27"/>
        <end position="114"/>
    </location>
</feature>
<dbReference type="GO" id="GO:0000139">
    <property type="term" value="C:Golgi membrane"/>
    <property type="evidence" value="ECO:0007669"/>
    <property type="project" value="TreeGrafter"/>
</dbReference>
<sequence>MAGTATTQRSKSPSLMAKLDEIVQTPLAEFDAFPKLPSTYKARSESRGFFTIFVTFMAFLLVLNDLGEYIWGWPDFEFSVDTDTANDMKINVDLVVNMPCQYLSVDLRDAVGDRLYLSDGFRRDGTVFDIGQATALKEHAASLSARQAVAQSRKSAGFFTTLFQKTQQGYRPTYKYTAAGSACRVYGTVPVKKVTANLHITTLGHGYASHQHVDHKLMNLSHVITEFSFGPYFPEITQPLDNSFELTNDPFVAYQYFLHVVPTTYIAPRSKPLHTHQYSVTHYTRTLEHNKGIPGIFFKFDMEPLSLSIHQRTTSIIQLLISHAMDVVTGADKTPGIVAAEATGVGRKKWGGSEIRSRVVRQGSGWTTEGGSPYGSYLNTPVAGAFSNPGSPYPNGLSPTPGTHSSGYGLGLSSPSLAPSSPAAPPISAVGGFPTAATVGSPYQRSGSGSPYTPPLPVPNSPPASAGLYAHFPPTPNPVDGTQTSFPRSPALGSPMFPSQHGASAPPPPRRENGVLHLSNGSLGAAGKKDD</sequence>
<dbReference type="GO" id="GO:0005789">
    <property type="term" value="C:endoplasmic reticulum membrane"/>
    <property type="evidence" value="ECO:0007669"/>
    <property type="project" value="TreeGrafter"/>
</dbReference>
<name>A0A2R6RVK3_9APHY</name>
<keyword evidence="2 6" id="KW-0812">Transmembrane</keyword>
<feature type="compositionally biased region" description="Pro residues" evidence="5">
    <location>
        <begin position="452"/>
        <end position="462"/>
    </location>
</feature>
<keyword evidence="10" id="KW-1185">Reference proteome</keyword>
<dbReference type="EMBL" id="MLYV02000162">
    <property type="protein sequence ID" value="PSS34036.1"/>
    <property type="molecule type" value="Genomic_DNA"/>
</dbReference>
<keyword evidence="4 6" id="KW-0472">Membrane</keyword>
<evidence type="ECO:0000259" key="8">
    <source>
        <dbReference type="Pfam" id="PF13850"/>
    </source>
</evidence>
<dbReference type="InterPro" id="IPR039542">
    <property type="entry name" value="Erv_N"/>
</dbReference>
<dbReference type="GO" id="GO:0030134">
    <property type="term" value="C:COPII-coated ER to Golgi transport vesicle"/>
    <property type="evidence" value="ECO:0007669"/>
    <property type="project" value="TreeGrafter"/>
</dbReference>
<evidence type="ECO:0000313" key="9">
    <source>
        <dbReference type="EMBL" id="PSS34036.1"/>
    </source>
</evidence>
<keyword evidence="3 6" id="KW-1133">Transmembrane helix</keyword>
<evidence type="ECO:0000256" key="3">
    <source>
        <dbReference type="ARBA" id="ARBA00022989"/>
    </source>
</evidence>
<accession>A0A2R6RVK3</accession>
<reference evidence="9 10" key="1">
    <citation type="submission" date="2018-02" db="EMBL/GenBank/DDBJ databases">
        <title>Genome sequence of the basidiomycete white-rot fungus Phlebia centrifuga.</title>
        <authorList>
            <person name="Granchi Z."/>
            <person name="Peng M."/>
            <person name="de Vries R.P."/>
            <person name="Hilden K."/>
            <person name="Makela M.R."/>
            <person name="Grigoriev I."/>
            <person name="Riley R."/>
        </authorList>
    </citation>
    <scope>NUCLEOTIDE SEQUENCE [LARGE SCALE GENOMIC DNA]</scope>
    <source>
        <strain evidence="9 10">FBCC195</strain>
    </source>
</reference>
<evidence type="ECO:0000256" key="6">
    <source>
        <dbReference type="SAM" id="Phobius"/>
    </source>
</evidence>
<evidence type="ECO:0000256" key="5">
    <source>
        <dbReference type="SAM" id="MobiDB-lite"/>
    </source>
</evidence>
<dbReference type="STRING" id="98765.A0A2R6RVK3"/>
<evidence type="ECO:0000256" key="2">
    <source>
        <dbReference type="ARBA" id="ARBA00022692"/>
    </source>
</evidence>
<proteinExistence type="predicted"/>
<dbReference type="AlphaFoldDB" id="A0A2R6RVK3"/>
<evidence type="ECO:0000256" key="1">
    <source>
        <dbReference type="ARBA" id="ARBA00004370"/>
    </source>
</evidence>
<dbReference type="InterPro" id="IPR045888">
    <property type="entry name" value="Erv"/>
</dbReference>
<feature type="region of interest" description="Disordered" evidence="5">
    <location>
        <begin position="389"/>
        <end position="424"/>
    </location>
</feature>
<dbReference type="InterPro" id="IPR012936">
    <property type="entry name" value="Erv_C"/>
</dbReference>